<dbReference type="STRING" id="1503.CLPU_6c00340"/>
<dbReference type="Proteomes" id="UP000037267">
    <property type="component" value="Unassembled WGS sequence"/>
</dbReference>
<keyword evidence="2" id="KW-1185">Reference proteome</keyword>
<proteinExistence type="predicted"/>
<organism evidence="1 2">
    <name type="scientific">Gottschalkia purinilytica</name>
    <name type="common">Clostridium purinilyticum</name>
    <dbReference type="NCBI Taxonomy" id="1503"/>
    <lineage>
        <taxon>Bacteria</taxon>
        <taxon>Bacillati</taxon>
        <taxon>Bacillota</taxon>
        <taxon>Tissierellia</taxon>
        <taxon>Tissierellales</taxon>
        <taxon>Gottschalkiaceae</taxon>
        <taxon>Gottschalkia</taxon>
    </lineage>
</organism>
<protein>
    <submittedName>
        <fullName evidence="1">Bacteriophage lambda head decoration protein D</fullName>
    </submittedName>
</protein>
<dbReference type="AlphaFoldDB" id="A0A0L0WAK8"/>
<gene>
    <name evidence="1" type="ORF">CLPU_6c00340</name>
</gene>
<dbReference type="EMBL" id="LGSS01000006">
    <property type="protein sequence ID" value="KNF08548.1"/>
    <property type="molecule type" value="Genomic_DNA"/>
</dbReference>
<dbReference type="RefSeq" id="WP_050355070.1">
    <property type="nucleotide sequence ID" value="NZ_LGSS01000006.1"/>
</dbReference>
<dbReference type="Pfam" id="PF02924">
    <property type="entry name" value="HDPD"/>
    <property type="match status" value="1"/>
</dbReference>
<name>A0A0L0WAK8_GOTPU</name>
<dbReference type="OrthoDB" id="1955632at2"/>
<reference evidence="2" key="1">
    <citation type="submission" date="2015-07" db="EMBL/GenBank/DDBJ databases">
        <title>Draft genome sequence of the purine-degrading Gottschalkia purinilyticum DSM 1384 (formerly Clostridium purinilyticum).</title>
        <authorList>
            <person name="Poehlein A."/>
            <person name="Schiel-Bengelsdorf B."/>
            <person name="Bengelsdorf F.R."/>
            <person name="Daniel R."/>
            <person name="Duerre P."/>
        </authorList>
    </citation>
    <scope>NUCLEOTIDE SEQUENCE [LARGE SCALE GENOMIC DNA]</scope>
    <source>
        <strain evidence="2">DSM 1384</strain>
    </source>
</reference>
<accession>A0A0L0WAK8</accession>
<evidence type="ECO:0000313" key="2">
    <source>
        <dbReference type="Proteomes" id="UP000037267"/>
    </source>
</evidence>
<comment type="caution">
    <text evidence="1">The sequence shown here is derived from an EMBL/GenBank/DDBJ whole genome shotgun (WGS) entry which is preliminary data.</text>
</comment>
<dbReference type="InterPro" id="IPR004195">
    <property type="entry name" value="Head_decoration_D"/>
</dbReference>
<evidence type="ECO:0000313" key="1">
    <source>
        <dbReference type="EMBL" id="KNF08548.1"/>
    </source>
</evidence>
<sequence>MATDILDEFKPDGLIVDTRISALPKEIKIQKGQGLLLRGTVLGKIKENNLCVILDSTKTDGSQEPYCVLADDVETEVKDVVSTGYFTGIFDKSSLIFGGSDTVDIHEDKLRKLNIHVK</sequence>